<evidence type="ECO:0000313" key="4">
    <source>
        <dbReference type="EMBL" id="SER46897.1"/>
    </source>
</evidence>
<comment type="similarity">
    <text evidence="1 2">Belongs to the pirin family.</text>
</comment>
<dbReference type="InterPro" id="IPR003829">
    <property type="entry name" value="Pirin_N_dom"/>
</dbReference>
<dbReference type="Gene3D" id="2.60.120.10">
    <property type="entry name" value="Jelly Rolls"/>
    <property type="match status" value="1"/>
</dbReference>
<accession>A0ABY1BRL5</accession>
<evidence type="ECO:0000256" key="1">
    <source>
        <dbReference type="ARBA" id="ARBA00008416"/>
    </source>
</evidence>
<protein>
    <submittedName>
        <fullName evidence="4">Redox-sensitive bicupin YhaK, pirin superfamily</fullName>
    </submittedName>
</protein>
<evidence type="ECO:0000259" key="3">
    <source>
        <dbReference type="Pfam" id="PF02678"/>
    </source>
</evidence>
<dbReference type="PANTHER" id="PTHR13903:SF8">
    <property type="entry name" value="PIRIN"/>
    <property type="match status" value="1"/>
</dbReference>
<evidence type="ECO:0000256" key="2">
    <source>
        <dbReference type="RuleBase" id="RU003457"/>
    </source>
</evidence>
<keyword evidence="5" id="KW-1185">Reference proteome</keyword>
<feature type="domain" description="Pirin N-terminal" evidence="3">
    <location>
        <begin position="49"/>
        <end position="138"/>
    </location>
</feature>
<dbReference type="PIRSF" id="PIRSF006232">
    <property type="entry name" value="Pirin"/>
    <property type="match status" value="1"/>
</dbReference>
<name>A0ABY1BRL5_9PSED</name>
<organism evidence="4 5">
    <name type="scientific">Pseudomonas cuatrocienegasensis</name>
    <dbReference type="NCBI Taxonomy" id="543360"/>
    <lineage>
        <taxon>Bacteria</taxon>
        <taxon>Pseudomonadati</taxon>
        <taxon>Pseudomonadota</taxon>
        <taxon>Gammaproteobacteria</taxon>
        <taxon>Pseudomonadales</taxon>
        <taxon>Pseudomonadaceae</taxon>
        <taxon>Pseudomonas</taxon>
    </lineage>
</organism>
<dbReference type="InterPro" id="IPR011051">
    <property type="entry name" value="RmlC_Cupin_sf"/>
</dbReference>
<proteinExistence type="inferred from homology"/>
<dbReference type="RefSeq" id="WP_244168414.1">
    <property type="nucleotide sequence ID" value="NZ_FOFP01000034.1"/>
</dbReference>
<dbReference type="Proteomes" id="UP000198512">
    <property type="component" value="Unassembled WGS sequence"/>
</dbReference>
<dbReference type="InterPro" id="IPR012093">
    <property type="entry name" value="Pirin"/>
</dbReference>
<dbReference type="Pfam" id="PF02678">
    <property type="entry name" value="Pirin"/>
    <property type="match status" value="1"/>
</dbReference>
<dbReference type="InterPro" id="IPR014710">
    <property type="entry name" value="RmlC-like_jellyroll"/>
</dbReference>
<dbReference type="EMBL" id="FOFP01000034">
    <property type="protein sequence ID" value="SER46897.1"/>
    <property type="molecule type" value="Genomic_DNA"/>
</dbReference>
<sequence>MNMPALRRLIQDHQLGYTTERTYEKARAIVHRTRGRAHGPVTRLVSPGDLGQLIKPFVFLDIFSTQANAKPPSFGMHPHSGIATLTFMVAGEVIYEDTTGKKGVLPAGGVEWMRAGNGIWHSGTPIGEGAMRGFQLWVALPAALENAPAESHYLAPEQVPQEGPVRVLLGRYGNAKSAIPAPADMTYLAVTLKDCEQWRYTPPAGHNVAWVAVSEGLLRSNGTVSAGELAVFEETNQAIDFGAQGETTFVLGSAVKHPHELVTGYYSVHTSEAALAQGEAEIRRIGNELRRNGYRP</sequence>
<reference evidence="4 5" key="1">
    <citation type="submission" date="2016-10" db="EMBL/GenBank/DDBJ databases">
        <authorList>
            <person name="Varghese N."/>
            <person name="Submissions S."/>
        </authorList>
    </citation>
    <scope>NUCLEOTIDE SEQUENCE [LARGE SCALE GENOMIC DNA]</scope>
    <source>
        <strain evidence="4 5">CIP 109853</strain>
    </source>
</reference>
<gene>
    <name evidence="4" type="ORF">SAMN05216600_1344</name>
</gene>
<dbReference type="PANTHER" id="PTHR13903">
    <property type="entry name" value="PIRIN-RELATED"/>
    <property type="match status" value="1"/>
</dbReference>
<comment type="caution">
    <text evidence="4">The sequence shown here is derived from an EMBL/GenBank/DDBJ whole genome shotgun (WGS) entry which is preliminary data.</text>
</comment>
<dbReference type="SUPFAM" id="SSF51182">
    <property type="entry name" value="RmlC-like cupins"/>
    <property type="match status" value="1"/>
</dbReference>
<evidence type="ECO:0000313" key="5">
    <source>
        <dbReference type="Proteomes" id="UP000198512"/>
    </source>
</evidence>